<keyword evidence="3" id="KW-1185">Reference proteome</keyword>
<dbReference type="OrthoDB" id="1442792at2"/>
<dbReference type="InterPro" id="IPR021255">
    <property type="entry name" value="DUF2807"/>
</dbReference>
<proteinExistence type="predicted"/>
<sequence>MKNIRNLLVIVTAGLFLITGCSSDDDVRGSGNLTSEVRELSSFSAIDNEGVIDLVILVGEAQSVEIIGDDNVLRYVETRVEDNELKIRLEDGRNYNNIDLEAIISLPSLRRLRNEGVSQVQIDNVNSGSSFEVENEGSGNIRISGETSRFELENHGSGDIMAFGLSTQTSKVDLEGSGDVELTCSDVLEVEIEGSGNVYYRGSPEIISEIQGSGAVIDAN</sequence>
<dbReference type="Proteomes" id="UP000244174">
    <property type="component" value="Unassembled WGS sequence"/>
</dbReference>
<evidence type="ECO:0000313" key="3">
    <source>
        <dbReference type="Proteomes" id="UP000244174"/>
    </source>
</evidence>
<dbReference type="PROSITE" id="PS51257">
    <property type="entry name" value="PROKAR_LIPOPROTEIN"/>
    <property type="match status" value="1"/>
</dbReference>
<dbReference type="RefSeq" id="WP_108172030.1">
    <property type="nucleotide sequence ID" value="NZ_QBKQ01000002.1"/>
</dbReference>
<comment type="caution">
    <text evidence="2">The sequence shown here is derived from an EMBL/GenBank/DDBJ whole genome shotgun (WGS) entry which is preliminary data.</text>
</comment>
<gene>
    <name evidence="2" type="ORF">C8P64_2148</name>
</gene>
<name>A0A2T6AIH1_9FLAO</name>
<evidence type="ECO:0000259" key="1">
    <source>
        <dbReference type="Pfam" id="PF10988"/>
    </source>
</evidence>
<dbReference type="Pfam" id="PF10988">
    <property type="entry name" value="DUF2807"/>
    <property type="match status" value="1"/>
</dbReference>
<feature type="domain" description="Putative auto-transporter adhesin head GIN" evidence="1">
    <location>
        <begin position="43"/>
        <end position="204"/>
    </location>
</feature>
<dbReference type="EMBL" id="QBKQ01000002">
    <property type="protein sequence ID" value="PTX43618.1"/>
    <property type="molecule type" value="Genomic_DNA"/>
</dbReference>
<dbReference type="AlphaFoldDB" id="A0A2T6AIH1"/>
<reference evidence="2 3" key="1">
    <citation type="submission" date="2018-04" db="EMBL/GenBank/DDBJ databases">
        <title>Genomic Encyclopedia of Archaeal and Bacterial Type Strains, Phase II (KMG-II): from individual species to whole genera.</title>
        <authorList>
            <person name="Goeker M."/>
        </authorList>
    </citation>
    <scope>NUCLEOTIDE SEQUENCE [LARGE SCALE GENOMIC DNA]</scope>
    <source>
        <strain evidence="2 3">DSM 23082</strain>
    </source>
</reference>
<evidence type="ECO:0000313" key="2">
    <source>
        <dbReference type="EMBL" id="PTX43618.1"/>
    </source>
</evidence>
<dbReference type="Gene3D" id="2.160.20.120">
    <property type="match status" value="1"/>
</dbReference>
<organism evidence="2 3">
    <name type="scientific">Christiangramia gaetbulicola</name>
    <dbReference type="NCBI Taxonomy" id="703340"/>
    <lineage>
        <taxon>Bacteria</taxon>
        <taxon>Pseudomonadati</taxon>
        <taxon>Bacteroidota</taxon>
        <taxon>Flavobacteriia</taxon>
        <taxon>Flavobacteriales</taxon>
        <taxon>Flavobacteriaceae</taxon>
        <taxon>Christiangramia</taxon>
    </lineage>
</organism>
<protein>
    <submittedName>
        <fullName evidence="2">Putative autotransporter adhesin-like protein</fullName>
    </submittedName>
</protein>
<accession>A0A2T6AIH1</accession>